<dbReference type="OrthoDB" id="9790826at2"/>
<reference evidence="2" key="1">
    <citation type="submission" date="2016-02" db="EMBL/GenBank/DDBJ databases">
        <authorList>
            <person name="Rodrigo-Torres Lidia"/>
            <person name="Arahal R.David."/>
        </authorList>
    </citation>
    <scope>NUCLEOTIDE SEQUENCE [LARGE SCALE GENOMIC DNA]</scope>
    <source>
        <strain evidence="2">CECT 9029</strain>
    </source>
</reference>
<dbReference type="AlphaFoldDB" id="A0A128EVQ3"/>
<sequence length="119" mass="13533">MQLSNFLLKLSNTPELVEFEDTISVIDRFYHYSPAEFMNGDLVNKAGQNTGSCKIFAFGKLHGLDERAVLACFGRYYRDDVLGHPSGKDHLNIRNFIHNGWKGVSFDRLPLSPKEPRDS</sequence>
<keyword evidence="2" id="KW-1185">Reference proteome</keyword>
<dbReference type="Proteomes" id="UP000071641">
    <property type="component" value="Unassembled WGS sequence"/>
</dbReference>
<dbReference type="InterPro" id="IPR014984">
    <property type="entry name" value="HopJ"/>
</dbReference>
<organism evidence="1 2">
    <name type="scientific">Grimontia celer</name>
    <dbReference type="NCBI Taxonomy" id="1796497"/>
    <lineage>
        <taxon>Bacteria</taxon>
        <taxon>Pseudomonadati</taxon>
        <taxon>Pseudomonadota</taxon>
        <taxon>Gammaproteobacteria</taxon>
        <taxon>Vibrionales</taxon>
        <taxon>Vibrionaceae</taxon>
        <taxon>Grimontia</taxon>
    </lineage>
</organism>
<protein>
    <submittedName>
        <fullName evidence="1">HopJ type III effector protein</fullName>
    </submittedName>
</protein>
<proteinExistence type="predicted"/>
<dbReference type="EMBL" id="FIZX01000001">
    <property type="protein sequence ID" value="CZF78076.1"/>
    <property type="molecule type" value="Genomic_DNA"/>
</dbReference>
<dbReference type="RefSeq" id="WP_062660958.1">
    <property type="nucleotide sequence ID" value="NZ_FIZX01000001.1"/>
</dbReference>
<name>A0A128EVQ3_9GAMM</name>
<accession>A0A128EVQ3</accession>
<evidence type="ECO:0000313" key="2">
    <source>
        <dbReference type="Proteomes" id="UP000071641"/>
    </source>
</evidence>
<dbReference type="InterPro" id="IPR038604">
    <property type="entry name" value="HopJ_sf"/>
</dbReference>
<dbReference type="Gene3D" id="3.20.160.10">
    <property type="entry name" value="vpa0580 domain like"/>
    <property type="match status" value="1"/>
</dbReference>
<gene>
    <name evidence="1" type="ORF">GCE9029_00604</name>
</gene>
<evidence type="ECO:0000313" key="1">
    <source>
        <dbReference type="EMBL" id="CZF78076.1"/>
    </source>
</evidence>
<dbReference type="Pfam" id="PF08888">
    <property type="entry name" value="HopJ"/>
    <property type="match status" value="1"/>
</dbReference>